<evidence type="ECO:0000313" key="2">
    <source>
        <dbReference type="EMBL" id="EJW74225.1"/>
    </source>
</evidence>
<dbReference type="InterPro" id="IPR023796">
    <property type="entry name" value="Serpin_dom"/>
</dbReference>
<dbReference type="SUPFAM" id="SSF56574">
    <property type="entry name" value="Serpins"/>
    <property type="match status" value="1"/>
</dbReference>
<proteinExistence type="predicted"/>
<dbReference type="Gene3D" id="2.30.39.10">
    <property type="entry name" value="Alpha-1-antitrypsin, domain 1"/>
    <property type="match status" value="1"/>
</dbReference>
<dbReference type="Pfam" id="PF00079">
    <property type="entry name" value="Serpin"/>
    <property type="match status" value="1"/>
</dbReference>
<dbReference type="InterPro" id="IPR023795">
    <property type="entry name" value="Serpin_CS"/>
</dbReference>
<sequence>MIFPAFLRLFTMDDIRNHAYIKIDEKGINNENSSIPVRNDMVMDKREAFRANHPFLYAITDNHGTVLWIGRFTRKNRETIVENSDESLECKEMPKKKRQKL</sequence>
<dbReference type="InterPro" id="IPR042178">
    <property type="entry name" value="Serpin_sf_1"/>
</dbReference>
<dbReference type="PROSITE" id="PS00284">
    <property type="entry name" value="SERPIN"/>
    <property type="match status" value="1"/>
</dbReference>
<name>J9AJ67_WUCBA</name>
<evidence type="ECO:0000259" key="1">
    <source>
        <dbReference type="Pfam" id="PF00079"/>
    </source>
</evidence>
<organism evidence="2 3">
    <name type="scientific">Wuchereria bancrofti</name>
    <dbReference type="NCBI Taxonomy" id="6293"/>
    <lineage>
        <taxon>Eukaryota</taxon>
        <taxon>Metazoa</taxon>
        <taxon>Ecdysozoa</taxon>
        <taxon>Nematoda</taxon>
        <taxon>Chromadorea</taxon>
        <taxon>Rhabditida</taxon>
        <taxon>Spirurina</taxon>
        <taxon>Spiruromorpha</taxon>
        <taxon>Filarioidea</taxon>
        <taxon>Onchocercidae</taxon>
        <taxon>Wuchereria</taxon>
    </lineage>
</organism>
<accession>J9AJ67</accession>
<dbReference type="InterPro" id="IPR042185">
    <property type="entry name" value="Serpin_sf_2"/>
</dbReference>
<dbReference type="AlphaFoldDB" id="J9AJ67"/>
<dbReference type="Gene3D" id="3.30.497.10">
    <property type="entry name" value="Antithrombin, subunit I, domain 2"/>
    <property type="match status" value="1"/>
</dbReference>
<dbReference type="MEROPS" id="I04.023"/>
<reference evidence="3" key="1">
    <citation type="submission" date="2012-08" db="EMBL/GenBank/DDBJ databases">
        <title>The Genome Sequence of Wuchereria bancrofti.</title>
        <authorList>
            <person name="Nutman T.B."/>
            <person name="Fink D.L."/>
            <person name="Russ C."/>
            <person name="Young S."/>
            <person name="Zeng Q."/>
            <person name="Koehrsen M."/>
            <person name="Alvarado L."/>
            <person name="Berlin A."/>
            <person name="Chapman S.B."/>
            <person name="Chen Z."/>
            <person name="Freedman E."/>
            <person name="Gellesch M."/>
            <person name="Goldberg J."/>
            <person name="Griggs A."/>
            <person name="Gujja S."/>
            <person name="Heilman E.R."/>
            <person name="Heiman D."/>
            <person name="Hepburn T."/>
            <person name="Howarth C."/>
            <person name="Jen D."/>
            <person name="Larson L."/>
            <person name="Lewis B."/>
            <person name="Mehta T."/>
            <person name="Park D."/>
            <person name="Pearson M."/>
            <person name="Roberts A."/>
            <person name="Saif S."/>
            <person name="Shea T."/>
            <person name="Shenoy N."/>
            <person name="Sisk P."/>
            <person name="Stolte C."/>
            <person name="Sykes S."/>
            <person name="Walk T."/>
            <person name="White J."/>
            <person name="Yandava C."/>
            <person name="Haas B."/>
            <person name="Henn M.R."/>
            <person name="Nusbaum C."/>
            <person name="Birren B."/>
        </authorList>
    </citation>
    <scope>NUCLEOTIDE SEQUENCE [LARGE SCALE GENOMIC DNA]</scope>
    <source>
        <strain evidence="3">NA</strain>
    </source>
</reference>
<feature type="domain" description="Serpin" evidence="1">
    <location>
        <begin position="12"/>
        <end position="73"/>
    </location>
</feature>
<dbReference type="EMBL" id="ADBV01012651">
    <property type="protein sequence ID" value="EJW74225.1"/>
    <property type="molecule type" value="Genomic_DNA"/>
</dbReference>
<protein>
    <submittedName>
        <fullName evidence="2">Serpin</fullName>
    </submittedName>
</protein>
<comment type="caution">
    <text evidence="2">The sequence shown here is derived from an EMBL/GenBank/DDBJ whole genome shotgun (WGS) entry which is preliminary data.</text>
</comment>
<evidence type="ECO:0000313" key="3">
    <source>
        <dbReference type="Proteomes" id="UP000004810"/>
    </source>
</evidence>
<dbReference type="InterPro" id="IPR036186">
    <property type="entry name" value="Serpin_sf"/>
</dbReference>
<gene>
    <name evidence="2" type="ORF">WUBG_14866</name>
</gene>
<dbReference type="Proteomes" id="UP000004810">
    <property type="component" value="Unassembled WGS sequence"/>
</dbReference>